<dbReference type="PROSITE" id="PS00894">
    <property type="entry name" value="HTH_DEOR_1"/>
    <property type="match status" value="1"/>
</dbReference>
<dbReference type="GO" id="GO:0000976">
    <property type="term" value="F:transcription cis-regulatory region binding"/>
    <property type="evidence" value="ECO:0007669"/>
    <property type="project" value="TreeGrafter"/>
</dbReference>
<dbReference type="SMART" id="SM00420">
    <property type="entry name" value="HTH_DEOR"/>
    <property type="match status" value="1"/>
</dbReference>
<keyword evidence="1" id="KW-0805">Transcription regulation</keyword>
<gene>
    <name evidence="6" type="ORF">SAMN06297387_11461</name>
</gene>
<dbReference type="AlphaFoldDB" id="A0A286DZK1"/>
<evidence type="ECO:0000313" key="7">
    <source>
        <dbReference type="Proteomes" id="UP000219072"/>
    </source>
</evidence>
<dbReference type="InterPro" id="IPR018356">
    <property type="entry name" value="Tscrpt_reg_HTH_DeoR_CS"/>
</dbReference>
<name>A0A286DZK1_9ACTN</name>
<dbReference type="PROSITE" id="PS51000">
    <property type="entry name" value="HTH_DEOR_2"/>
    <property type="match status" value="1"/>
</dbReference>
<dbReference type="InterPro" id="IPR046335">
    <property type="entry name" value="LacI/GalR-like_sensor"/>
</dbReference>
<dbReference type="Gene3D" id="3.40.50.2300">
    <property type="match status" value="2"/>
</dbReference>
<dbReference type="PANTHER" id="PTHR30146:SF155">
    <property type="entry name" value="ALANINE RACEMASE"/>
    <property type="match status" value="1"/>
</dbReference>
<evidence type="ECO:0000256" key="3">
    <source>
        <dbReference type="ARBA" id="ARBA00023163"/>
    </source>
</evidence>
<dbReference type="SUPFAM" id="SSF53822">
    <property type="entry name" value="Periplasmic binding protein-like I"/>
    <property type="match status" value="1"/>
</dbReference>
<evidence type="ECO:0000259" key="5">
    <source>
        <dbReference type="PROSITE" id="PS51000"/>
    </source>
</evidence>
<keyword evidence="2 6" id="KW-0238">DNA-binding</keyword>
<proteinExistence type="predicted"/>
<feature type="domain" description="HTH deoR-type" evidence="5">
    <location>
        <begin position="6"/>
        <end position="61"/>
    </location>
</feature>
<protein>
    <submittedName>
        <fullName evidence="6">DNA-binding transcriptional regulator, LacI/PurR family</fullName>
    </submittedName>
</protein>
<evidence type="ECO:0000256" key="1">
    <source>
        <dbReference type="ARBA" id="ARBA00023015"/>
    </source>
</evidence>
<dbReference type="PANTHER" id="PTHR30146">
    <property type="entry name" value="LACI-RELATED TRANSCRIPTIONAL REPRESSOR"/>
    <property type="match status" value="1"/>
</dbReference>
<reference evidence="6 7" key="1">
    <citation type="submission" date="2017-09" db="EMBL/GenBank/DDBJ databases">
        <authorList>
            <person name="Ehlers B."/>
            <person name="Leendertz F.H."/>
        </authorList>
    </citation>
    <scope>NUCLEOTIDE SEQUENCE [LARGE SCALE GENOMIC DNA]</scope>
    <source>
        <strain evidence="6 7">CGMCC 4.7095</strain>
    </source>
</reference>
<feature type="region of interest" description="Disordered" evidence="4">
    <location>
        <begin position="59"/>
        <end position="87"/>
    </location>
</feature>
<dbReference type="EMBL" id="OCNE01000014">
    <property type="protein sequence ID" value="SOD64081.1"/>
    <property type="molecule type" value="Genomic_DNA"/>
</dbReference>
<dbReference type="GO" id="GO:0003700">
    <property type="term" value="F:DNA-binding transcription factor activity"/>
    <property type="evidence" value="ECO:0007669"/>
    <property type="project" value="InterPro"/>
</dbReference>
<dbReference type="RefSeq" id="WP_245880679.1">
    <property type="nucleotide sequence ID" value="NZ_OCNE01000014.1"/>
</dbReference>
<dbReference type="InterPro" id="IPR036390">
    <property type="entry name" value="WH_DNA-bd_sf"/>
</dbReference>
<dbReference type="InterPro" id="IPR001034">
    <property type="entry name" value="DeoR_HTH"/>
</dbReference>
<accession>A0A286DZK1</accession>
<dbReference type="PRINTS" id="PR00037">
    <property type="entry name" value="HTHLACR"/>
</dbReference>
<dbReference type="Pfam" id="PF08220">
    <property type="entry name" value="HTH_DeoR"/>
    <property type="match status" value="1"/>
</dbReference>
<dbReference type="Proteomes" id="UP000219072">
    <property type="component" value="Unassembled WGS sequence"/>
</dbReference>
<dbReference type="InterPro" id="IPR036388">
    <property type="entry name" value="WH-like_DNA-bd_sf"/>
</dbReference>
<keyword evidence="7" id="KW-1185">Reference proteome</keyword>
<evidence type="ECO:0000313" key="6">
    <source>
        <dbReference type="EMBL" id="SOD64081.1"/>
    </source>
</evidence>
<evidence type="ECO:0000256" key="2">
    <source>
        <dbReference type="ARBA" id="ARBA00023125"/>
    </source>
</evidence>
<organism evidence="6 7">
    <name type="scientific">Streptomyces zhaozhouensis</name>
    <dbReference type="NCBI Taxonomy" id="1300267"/>
    <lineage>
        <taxon>Bacteria</taxon>
        <taxon>Bacillati</taxon>
        <taxon>Actinomycetota</taxon>
        <taxon>Actinomycetes</taxon>
        <taxon>Kitasatosporales</taxon>
        <taxon>Streptomycetaceae</taxon>
        <taxon>Streptomyces</taxon>
    </lineage>
</organism>
<sequence length="378" mass="39963">MTVMLVAQRHELLVGELERSGVLKVTELADRLRVSRATIRRDLMELEVEGRVTRVRGGALLATPRSAETGPPRDGATGPGPRPAGGPAGGLSLGLLVPSATYYYPRAVAGVRAVAAERNARVMIGLTDYAESREMERIAELAAAGAHGLLVTPSGDHLLPHGTLERLRGGGLPFVLMERQPANAYEACEFVASDHRQGAFAAVRHLAGLGHERVALFTNGSPTAALVAAGYAAAVETLALRPSVPVVDSGRPSLGTSEAARHYDAFLRDCLASGTRAALVHSDQDAIELLRRVRAAGLRTPEDLALIAYDDEIAALAEVPLTAVAPAKQQLGELAARLLLERLEAEDPAEVPVRQLLVQPRLIVRDSCGARMTAPAAD</sequence>
<dbReference type="Gene3D" id="1.10.10.10">
    <property type="entry name" value="Winged helix-like DNA-binding domain superfamily/Winged helix DNA-binding domain"/>
    <property type="match status" value="1"/>
</dbReference>
<dbReference type="SUPFAM" id="SSF46785">
    <property type="entry name" value="Winged helix' DNA-binding domain"/>
    <property type="match status" value="1"/>
</dbReference>
<dbReference type="Pfam" id="PF13377">
    <property type="entry name" value="Peripla_BP_3"/>
    <property type="match status" value="1"/>
</dbReference>
<dbReference type="InterPro" id="IPR028082">
    <property type="entry name" value="Peripla_BP_I"/>
</dbReference>
<keyword evidence="3" id="KW-0804">Transcription</keyword>
<evidence type="ECO:0000256" key="4">
    <source>
        <dbReference type="SAM" id="MobiDB-lite"/>
    </source>
</evidence>